<keyword evidence="1 4" id="KW-0805">Transcription regulation</keyword>
<keyword evidence="4" id="KW-0539">Nucleus</keyword>
<dbReference type="EMBL" id="JACGWK010000014">
    <property type="protein sequence ID" value="KAL0317704.1"/>
    <property type="molecule type" value="Genomic_DNA"/>
</dbReference>
<organism evidence="7">
    <name type="scientific">Sesamum angustifolium</name>
    <dbReference type="NCBI Taxonomy" id="2727405"/>
    <lineage>
        <taxon>Eukaryota</taxon>
        <taxon>Viridiplantae</taxon>
        <taxon>Streptophyta</taxon>
        <taxon>Embryophyta</taxon>
        <taxon>Tracheophyta</taxon>
        <taxon>Spermatophyta</taxon>
        <taxon>Magnoliopsida</taxon>
        <taxon>eudicotyledons</taxon>
        <taxon>Gunneridae</taxon>
        <taxon>Pentapetalae</taxon>
        <taxon>asterids</taxon>
        <taxon>lamiids</taxon>
        <taxon>Lamiales</taxon>
        <taxon>Pedaliaceae</taxon>
        <taxon>Sesamum</taxon>
    </lineage>
</organism>
<dbReference type="SUPFAM" id="SSF117856">
    <property type="entry name" value="AF0104/ALDC/Ptd012-like"/>
    <property type="match status" value="1"/>
</dbReference>
<feature type="compositionally biased region" description="Polar residues" evidence="5">
    <location>
        <begin position="299"/>
        <end position="308"/>
    </location>
</feature>
<name>A0AAW2LF06_9LAMI</name>
<gene>
    <name evidence="7" type="ORF">Sangu_2184700</name>
</gene>
<keyword evidence="2 4" id="KW-0238">DNA-binding</keyword>
<dbReference type="PANTHER" id="PTHR31500:SF18">
    <property type="entry name" value="AT-HOOK MOTIF NUCLEAR-LOCALIZED PROTEIN 3"/>
    <property type="match status" value="1"/>
</dbReference>
<dbReference type="GO" id="GO:0005634">
    <property type="term" value="C:nucleus"/>
    <property type="evidence" value="ECO:0007669"/>
    <property type="project" value="UniProtKB-SubCell"/>
</dbReference>
<protein>
    <recommendedName>
        <fullName evidence="4">AT-hook motif nuclear-localized protein</fullName>
    </recommendedName>
</protein>
<sequence>MEEKEGLNGSGITVKGDEAPQSYRVEPRVENSSQFGGSTAPPTQAAPVSVAPPSSELKKKRGRPRKYGADGSIVALSPMPISASIPFTGDYSAWKQSSGRPLTLSRRNISWNLVAQDFKNELMMPFFGRRTMSSPVGGSFTPHMITVNAGEDIMMKIISFSQQGSRAICILAANGAISNVTLRQPNSSGVTGFLQGRFEILSLTGSFMPSDNGVTKSRSGGMSVSLAGPDGRVLGGGLAGMLVAAGPVQVVIGSFLPGVQQEQKPKKPKYEQTISFAPAPANPISEERYEAAYNGPKPNLTTSVNSMHGSKISDPENNVSLPGEDSRERNHEITC</sequence>
<evidence type="ECO:0000259" key="6">
    <source>
        <dbReference type="PROSITE" id="PS51742"/>
    </source>
</evidence>
<accession>A0AAW2LF06</accession>
<comment type="domain">
    <text evidence="4">The PPC domain mediates interactions between AHL proteins.</text>
</comment>
<feature type="compositionally biased region" description="Polar residues" evidence="5">
    <location>
        <begin position="30"/>
        <end position="42"/>
    </location>
</feature>
<dbReference type="Pfam" id="PF03479">
    <property type="entry name" value="PCC"/>
    <property type="match status" value="1"/>
</dbReference>
<comment type="subcellular location">
    <subcellularLocation>
        <location evidence="4">Nucleus</location>
    </subcellularLocation>
</comment>
<dbReference type="AlphaFoldDB" id="A0AAW2LF06"/>
<comment type="function">
    <text evidence="4">Transcription factor that specifically binds AT-rich DNA sequences related to the nuclear matrix attachment regions (MARs).</text>
</comment>
<dbReference type="CDD" id="cd11378">
    <property type="entry name" value="DUF296"/>
    <property type="match status" value="1"/>
</dbReference>
<evidence type="ECO:0000256" key="1">
    <source>
        <dbReference type="ARBA" id="ARBA00023015"/>
    </source>
</evidence>
<keyword evidence="3 4" id="KW-0804">Transcription</keyword>
<evidence type="ECO:0000256" key="5">
    <source>
        <dbReference type="SAM" id="MobiDB-lite"/>
    </source>
</evidence>
<dbReference type="GO" id="GO:0003680">
    <property type="term" value="F:minor groove of adenine-thymine-rich DNA binding"/>
    <property type="evidence" value="ECO:0007669"/>
    <property type="project" value="UniProtKB-UniRule"/>
</dbReference>
<evidence type="ECO:0000256" key="4">
    <source>
        <dbReference type="RuleBase" id="RU367031"/>
    </source>
</evidence>
<feature type="compositionally biased region" description="Basic and acidic residues" evidence="5">
    <location>
        <begin position="324"/>
        <end position="335"/>
    </location>
</feature>
<dbReference type="Gene3D" id="3.30.1330.80">
    <property type="entry name" value="Hypothetical protein, similar to alpha- acetolactate decarboxylase, domain 2"/>
    <property type="match status" value="1"/>
</dbReference>
<evidence type="ECO:0000256" key="3">
    <source>
        <dbReference type="ARBA" id="ARBA00023163"/>
    </source>
</evidence>
<dbReference type="InterPro" id="IPR005175">
    <property type="entry name" value="PPC_dom"/>
</dbReference>
<feature type="region of interest" description="Disordered" evidence="5">
    <location>
        <begin position="1"/>
        <end position="70"/>
    </location>
</feature>
<feature type="region of interest" description="Disordered" evidence="5">
    <location>
        <begin position="286"/>
        <end position="335"/>
    </location>
</feature>
<comment type="caution">
    <text evidence="7">The sequence shown here is derived from an EMBL/GenBank/DDBJ whole genome shotgun (WGS) entry which is preliminary data.</text>
</comment>
<dbReference type="PROSITE" id="PS51742">
    <property type="entry name" value="PPC"/>
    <property type="match status" value="1"/>
</dbReference>
<reference evidence="7" key="1">
    <citation type="submission" date="2020-06" db="EMBL/GenBank/DDBJ databases">
        <authorList>
            <person name="Li T."/>
            <person name="Hu X."/>
            <person name="Zhang T."/>
            <person name="Song X."/>
            <person name="Zhang H."/>
            <person name="Dai N."/>
            <person name="Sheng W."/>
            <person name="Hou X."/>
            <person name="Wei L."/>
        </authorList>
    </citation>
    <scope>NUCLEOTIDE SEQUENCE</scope>
    <source>
        <strain evidence="7">G01</strain>
        <tissue evidence="7">Leaf</tissue>
    </source>
</reference>
<proteinExistence type="predicted"/>
<reference evidence="7" key="2">
    <citation type="journal article" date="2024" name="Plant">
        <title>Genomic evolution and insights into agronomic trait innovations of Sesamum species.</title>
        <authorList>
            <person name="Miao H."/>
            <person name="Wang L."/>
            <person name="Qu L."/>
            <person name="Liu H."/>
            <person name="Sun Y."/>
            <person name="Le M."/>
            <person name="Wang Q."/>
            <person name="Wei S."/>
            <person name="Zheng Y."/>
            <person name="Lin W."/>
            <person name="Duan Y."/>
            <person name="Cao H."/>
            <person name="Xiong S."/>
            <person name="Wang X."/>
            <person name="Wei L."/>
            <person name="Li C."/>
            <person name="Ma Q."/>
            <person name="Ju M."/>
            <person name="Zhao R."/>
            <person name="Li G."/>
            <person name="Mu C."/>
            <person name="Tian Q."/>
            <person name="Mei H."/>
            <person name="Zhang T."/>
            <person name="Gao T."/>
            <person name="Zhang H."/>
        </authorList>
    </citation>
    <scope>NUCLEOTIDE SEQUENCE</scope>
    <source>
        <tissue evidence="7">Leaf</tissue>
    </source>
</reference>
<dbReference type="PANTHER" id="PTHR31500">
    <property type="entry name" value="AT-HOOK MOTIF NUCLEAR-LOCALIZED PROTEIN 9"/>
    <property type="match status" value="1"/>
</dbReference>
<feature type="domain" description="PPC" evidence="6">
    <location>
        <begin position="137"/>
        <end position="279"/>
    </location>
</feature>
<evidence type="ECO:0000256" key="2">
    <source>
        <dbReference type="ARBA" id="ARBA00023125"/>
    </source>
</evidence>
<dbReference type="InterPro" id="IPR039605">
    <property type="entry name" value="AHL"/>
</dbReference>
<evidence type="ECO:0000313" key="7">
    <source>
        <dbReference type="EMBL" id="KAL0317704.1"/>
    </source>
</evidence>